<evidence type="ECO:0000313" key="3">
    <source>
        <dbReference type="Proteomes" id="UP000472240"/>
    </source>
</evidence>
<dbReference type="SUPFAM" id="SSF52833">
    <property type="entry name" value="Thioredoxin-like"/>
    <property type="match status" value="1"/>
</dbReference>
<reference evidence="2 3" key="2">
    <citation type="journal article" date="2018" name="Annu Rev Anim Biosci">
        <title>Bat Biology, Genomes, and the Bat1K Project: To Generate Chromosome-Level Genomes for All Living Bat Species.</title>
        <authorList>
            <person name="Teeling E.C."/>
            <person name="Vernes S.C."/>
            <person name="Davalos L.M."/>
            <person name="Ray D.A."/>
            <person name="Gilbert M.T.P."/>
            <person name="Myers E."/>
        </authorList>
    </citation>
    <scope>NUCLEOTIDE SEQUENCE</scope>
</reference>
<dbReference type="Pfam" id="PF02798">
    <property type="entry name" value="GST_N"/>
    <property type="match status" value="1"/>
</dbReference>
<feature type="domain" description="GST N-terminal" evidence="1">
    <location>
        <begin position="1"/>
        <end position="92"/>
    </location>
</feature>
<dbReference type="PRINTS" id="PR01267">
    <property type="entry name" value="GSTRNSFRASEM"/>
</dbReference>
<accession>A0A671DJ84</accession>
<dbReference type="Gene3D" id="3.40.30.10">
    <property type="entry name" value="Glutaredoxin"/>
    <property type="match status" value="1"/>
</dbReference>
<evidence type="ECO:0000259" key="1">
    <source>
        <dbReference type="PROSITE" id="PS50404"/>
    </source>
</evidence>
<dbReference type="AlphaFoldDB" id="A0A671DJ84"/>
<reference evidence="2" key="4">
    <citation type="submission" date="2025-08" db="UniProtKB">
        <authorList>
            <consortium name="Ensembl"/>
        </authorList>
    </citation>
    <scope>IDENTIFICATION</scope>
</reference>
<name>A0A671DJ84_RHIFE</name>
<reference evidence="3" key="3">
    <citation type="submission" date="2018-12" db="EMBL/GenBank/DDBJ databases">
        <title>G10K-VGP greater horseshoe bat female genome, primary haplotype.</title>
        <authorList>
            <person name="Teeling E."/>
            <person name="Myers G."/>
            <person name="Vernes S."/>
            <person name="Pippel M."/>
            <person name="Winkler S."/>
            <person name="Fedrigo O."/>
            <person name="Rhie A."/>
            <person name="Koren S."/>
            <person name="Phillippy A."/>
            <person name="Lewin H."/>
            <person name="Damas J."/>
            <person name="Howe K."/>
            <person name="Mountcastle J."/>
            <person name="Jarvis E.D."/>
        </authorList>
    </citation>
    <scope>NUCLEOTIDE SEQUENCE [LARGE SCALE GENOMIC DNA]</scope>
</reference>
<dbReference type="InterPro" id="IPR004045">
    <property type="entry name" value="Glutathione_S-Trfase_N"/>
</dbReference>
<dbReference type="InParanoid" id="A0A671DJ84"/>
<reference evidence="2" key="5">
    <citation type="submission" date="2025-09" db="UniProtKB">
        <authorList>
            <consortium name="Ensembl"/>
        </authorList>
    </citation>
    <scope>IDENTIFICATION</scope>
</reference>
<organism evidence="2 3">
    <name type="scientific">Rhinolophus ferrumequinum</name>
    <name type="common">Greater horseshoe bat</name>
    <dbReference type="NCBI Taxonomy" id="59479"/>
    <lineage>
        <taxon>Eukaryota</taxon>
        <taxon>Metazoa</taxon>
        <taxon>Chordata</taxon>
        <taxon>Craniata</taxon>
        <taxon>Vertebrata</taxon>
        <taxon>Euteleostomi</taxon>
        <taxon>Mammalia</taxon>
        <taxon>Eutheria</taxon>
        <taxon>Laurasiatheria</taxon>
        <taxon>Chiroptera</taxon>
        <taxon>Yinpterochiroptera</taxon>
        <taxon>Rhinolophoidea</taxon>
        <taxon>Rhinolophidae</taxon>
        <taxon>Rhinolophinae</taxon>
        <taxon>Rhinolophus</taxon>
    </lineage>
</organism>
<dbReference type="GO" id="GO:0004364">
    <property type="term" value="F:glutathione transferase activity"/>
    <property type="evidence" value="ECO:0007669"/>
    <property type="project" value="InterPro"/>
</dbReference>
<dbReference type="Ensembl" id="ENSRFET00010000797.1">
    <property type="protein sequence ID" value="ENSRFEP00010000702.1"/>
    <property type="gene ID" value="ENSRFEG00010000579.1"/>
</dbReference>
<dbReference type="PROSITE" id="PS50404">
    <property type="entry name" value="GST_NTER"/>
    <property type="match status" value="1"/>
</dbReference>
<dbReference type="Proteomes" id="UP000472240">
    <property type="component" value="Chromosome 1"/>
</dbReference>
<dbReference type="InterPro" id="IPR036249">
    <property type="entry name" value="Thioredoxin-like_sf"/>
</dbReference>
<reference evidence="2 3" key="1">
    <citation type="journal article" date="2015" name="Annu Rev Anim Biosci">
        <title>The Genome 10K Project: a way forward.</title>
        <authorList>
            <person name="Koepfli K.P."/>
            <person name="Paten B."/>
            <person name="O'Brien S.J."/>
            <person name="Koepfli K.P."/>
            <person name="Paten B."/>
            <person name="Antunes A."/>
            <person name="Belov K."/>
            <person name="Bustamante C."/>
            <person name="Castoe T.A."/>
            <person name="Clawson H."/>
            <person name="Crawford A.J."/>
            <person name="Diekhans M."/>
            <person name="Distel D."/>
            <person name="Durbin R."/>
            <person name="Earl D."/>
            <person name="Fujita M.K."/>
            <person name="Gamble T."/>
            <person name="Georges A."/>
            <person name="Gemmell N."/>
            <person name="Gilbert M.T."/>
            <person name="Graves J.M."/>
            <person name="Green R.E."/>
            <person name="Hickey G."/>
            <person name="Jarvis E.D."/>
            <person name="Johnson W."/>
            <person name="Komissarov A."/>
            <person name="Korf I."/>
            <person name="Kuhn R."/>
            <person name="Larkin D.M."/>
            <person name="Lewin H."/>
            <person name="Lopez J.V."/>
            <person name="Ma J."/>
            <person name="Marques-Bonet T."/>
            <person name="Miller W."/>
            <person name="Murphy R."/>
            <person name="Pevzner P."/>
            <person name="Shapiro B."/>
            <person name="Steiner C."/>
            <person name="Tamazian G."/>
            <person name="Venkatesh B."/>
            <person name="Wang J."/>
            <person name="Wayne R."/>
            <person name="Wiley E."/>
            <person name="Yang H."/>
            <person name="Zhang G."/>
            <person name="Haussler D."/>
            <person name="Ryder O."/>
            <person name="O'Brien S.J."/>
        </authorList>
    </citation>
    <scope>NUCLEOTIDE SEQUENCE</scope>
</reference>
<dbReference type="GeneTree" id="ENSGT00940000154679"/>
<keyword evidence="3" id="KW-1185">Reference proteome</keyword>
<dbReference type="InterPro" id="IPR003081">
    <property type="entry name" value="GST_mu"/>
</dbReference>
<protein>
    <recommendedName>
        <fullName evidence="1">GST N-terminal domain-containing protein</fullName>
    </recommendedName>
</protein>
<sequence>MAMTLGYWDIRRWPHAIRLLLEYTASHYEKKYTMGDIPDCDRSQWLSAKFRLGLDFLNLLPSFQWLLWFEESDWTPGLQNSALTSQHCPEDQ</sequence>
<evidence type="ECO:0000313" key="2">
    <source>
        <dbReference type="Ensembl" id="ENSRFEP00010000702.1"/>
    </source>
</evidence>
<proteinExistence type="predicted"/>